<evidence type="ECO:0008006" key="3">
    <source>
        <dbReference type="Google" id="ProtNLM"/>
    </source>
</evidence>
<accession>A0A7V8V7E4</accession>
<dbReference type="RefSeq" id="WP_207397690.1">
    <property type="nucleotide sequence ID" value="NZ_JABRWO010000009.1"/>
</dbReference>
<name>A0A7V8V7E4_9BACT</name>
<keyword evidence="2" id="KW-1185">Reference proteome</keyword>
<comment type="caution">
    <text evidence="1">The sequence shown here is derived from an EMBL/GenBank/DDBJ whole genome shotgun (WGS) entry which is preliminary data.</text>
</comment>
<protein>
    <recommendedName>
        <fullName evidence="3">GrpB family protein</fullName>
    </recommendedName>
</protein>
<dbReference type="Gene3D" id="3.30.460.10">
    <property type="entry name" value="Beta Polymerase, domain 2"/>
    <property type="match status" value="1"/>
</dbReference>
<gene>
    <name evidence="1" type="ORF">HOV93_34690</name>
</gene>
<organism evidence="1 2">
    <name type="scientific">Bremerella alba</name>
    <dbReference type="NCBI Taxonomy" id="980252"/>
    <lineage>
        <taxon>Bacteria</taxon>
        <taxon>Pseudomonadati</taxon>
        <taxon>Planctomycetota</taxon>
        <taxon>Planctomycetia</taxon>
        <taxon>Pirellulales</taxon>
        <taxon>Pirellulaceae</taxon>
        <taxon>Bremerella</taxon>
    </lineage>
</organism>
<evidence type="ECO:0000313" key="2">
    <source>
        <dbReference type="Proteomes" id="UP000551616"/>
    </source>
</evidence>
<sequence length="181" mass="20748">MPPPIKVELVPHDPVWAEIAAEESLRLKEALGALLVVVHPIGSTAIPEIHAKPIVDLMPVVGNLQQFDRNQSKIEQLGFRWWGELGLPGRRYCTKNDPATMVRLVQLHCYEQGSPEIVRHVAFRDYLCRHPRLARQYEQMKTECQLQHPNDSHAYSECKSKWIQRIELEAIAFFAPVLPVD</sequence>
<dbReference type="PANTHER" id="PTHR34822:SF1">
    <property type="entry name" value="GRPB FAMILY PROTEIN"/>
    <property type="match status" value="1"/>
</dbReference>
<dbReference type="PANTHER" id="PTHR34822">
    <property type="entry name" value="GRPB DOMAIN PROTEIN (AFU_ORTHOLOGUE AFUA_1G01530)"/>
    <property type="match status" value="1"/>
</dbReference>
<dbReference type="Pfam" id="PF04229">
    <property type="entry name" value="GrpB"/>
    <property type="match status" value="1"/>
</dbReference>
<dbReference type="EMBL" id="JABRWO010000009">
    <property type="protein sequence ID" value="MBA2116280.1"/>
    <property type="molecule type" value="Genomic_DNA"/>
</dbReference>
<dbReference type="SUPFAM" id="SSF81301">
    <property type="entry name" value="Nucleotidyltransferase"/>
    <property type="match status" value="1"/>
</dbReference>
<dbReference type="InterPro" id="IPR007344">
    <property type="entry name" value="GrpB/CoaE"/>
</dbReference>
<evidence type="ECO:0000313" key="1">
    <source>
        <dbReference type="EMBL" id="MBA2116280.1"/>
    </source>
</evidence>
<reference evidence="1 2" key="1">
    <citation type="submission" date="2020-05" db="EMBL/GenBank/DDBJ databases">
        <title>Bremerella alba sp. nov., a novel planctomycete isolated from the surface of the macroalga Fucus spiralis.</title>
        <authorList>
            <person name="Godinho O."/>
            <person name="Botelho R."/>
            <person name="Albuquerque L."/>
            <person name="Wiegand S."/>
            <person name="Da Costa M.S."/>
            <person name="Lobo-Da-Cunha A."/>
            <person name="Jogler C."/>
            <person name="Lage O.M."/>
        </authorList>
    </citation>
    <scope>NUCLEOTIDE SEQUENCE [LARGE SCALE GENOMIC DNA]</scope>
    <source>
        <strain evidence="1 2">FF15</strain>
    </source>
</reference>
<dbReference type="AlphaFoldDB" id="A0A7V8V7E4"/>
<dbReference type="InterPro" id="IPR043519">
    <property type="entry name" value="NT_sf"/>
</dbReference>
<dbReference type="Proteomes" id="UP000551616">
    <property type="component" value="Unassembled WGS sequence"/>
</dbReference>
<proteinExistence type="predicted"/>